<proteinExistence type="predicted"/>
<comment type="caution">
    <text evidence="1">The sequence shown here is derived from an EMBL/GenBank/DDBJ whole genome shotgun (WGS) entry which is preliminary data.</text>
</comment>
<keyword evidence="2" id="KW-1185">Reference proteome</keyword>
<name>A0ABY0IRC8_9RHOO</name>
<protein>
    <submittedName>
        <fullName evidence="1">Uncharacterized protein</fullName>
    </submittedName>
</protein>
<reference evidence="1 2" key="1">
    <citation type="submission" date="2019-02" db="EMBL/GenBank/DDBJ databases">
        <title>Genomic Encyclopedia of Type Strains, Phase IV (KMG-IV): sequencing the most valuable type-strain genomes for metagenomic binning, comparative biology and taxonomic classification.</title>
        <authorList>
            <person name="Goeker M."/>
        </authorList>
    </citation>
    <scope>NUCLEOTIDE SEQUENCE [LARGE SCALE GENOMIC DNA]</scope>
    <source>
        <strain evidence="1 2">DSM 21223</strain>
    </source>
</reference>
<evidence type="ECO:0000313" key="1">
    <source>
        <dbReference type="EMBL" id="RZT89637.1"/>
    </source>
</evidence>
<accession>A0ABY0IRC8</accession>
<dbReference type="Proteomes" id="UP000292136">
    <property type="component" value="Unassembled WGS sequence"/>
</dbReference>
<dbReference type="RefSeq" id="WP_130458342.1">
    <property type="nucleotide sequence ID" value="NZ_SHKM01000001.1"/>
</dbReference>
<evidence type="ECO:0000313" key="2">
    <source>
        <dbReference type="Proteomes" id="UP000292136"/>
    </source>
</evidence>
<sequence length="294" mass="30965">MRLIDQLQRLYCLPQQSGHVLPPGAAVTAPARRLTAADLERGPAGEAAIALHLTSPEGYARALVIEFARSAHWPQAAALCQALTEELELPAPAVAVGGPAGYQLWLSLAEPQPVAALHAFLQALVHKYLADVPAAARRCYPVDGGEGNDCPQLPPARLANEGWSAFIDPTMGAMFADETWLPMAPNADKQADMLAALKSISTTDFQRALAQLQAESAAAVANEPLAEPPAQPTAKPFSTAPAATAASLAAPSLGSQFSDPRDFLLAVMNDAGASTEQRIEAAKALLPYFHEPKR</sequence>
<dbReference type="EMBL" id="SHKM01000001">
    <property type="protein sequence ID" value="RZT89637.1"/>
    <property type="molecule type" value="Genomic_DNA"/>
</dbReference>
<organism evidence="1 2">
    <name type="scientific">Azospira oryzae</name>
    <dbReference type="NCBI Taxonomy" id="146939"/>
    <lineage>
        <taxon>Bacteria</taxon>
        <taxon>Pseudomonadati</taxon>
        <taxon>Pseudomonadota</taxon>
        <taxon>Betaproteobacteria</taxon>
        <taxon>Rhodocyclales</taxon>
        <taxon>Rhodocyclaceae</taxon>
        <taxon>Azospira</taxon>
    </lineage>
</organism>
<gene>
    <name evidence="1" type="ORF">EV678_0430</name>
</gene>